<dbReference type="InterPro" id="IPR002067">
    <property type="entry name" value="MCP"/>
</dbReference>
<comment type="function">
    <text evidence="10">Mitochondrial glycine transporter that imports glycine into the mitochondrial matrix. Plays an important role in providing glycine for the first enzymatic step in heme biosynthesis, the condensation of glycine with succinyl-CoA to produce 5-aminolevulinate (ALA) in the miochondrial matrix.</text>
</comment>
<dbReference type="Proteomes" id="UP001497453">
    <property type="component" value="Chromosome 2"/>
</dbReference>
<dbReference type="Pfam" id="PF00153">
    <property type="entry name" value="Mito_carr"/>
    <property type="match status" value="3"/>
</dbReference>
<dbReference type="PANTHER" id="PTHR46181:SF3">
    <property type="entry name" value="MITOCHONDRIAL GLYCINE TRANSPORTER"/>
    <property type="match status" value="1"/>
</dbReference>
<dbReference type="InterPro" id="IPR030847">
    <property type="entry name" value="Hem25/SLC25A38"/>
</dbReference>
<comment type="catalytic activity">
    <reaction evidence="9 10">
        <text>glycine(in) = glycine(out)</text>
        <dbReference type="Rhea" id="RHEA:70715"/>
        <dbReference type="ChEBI" id="CHEBI:57305"/>
    </reaction>
</comment>
<accession>A0ABP1D0B3</accession>
<keyword evidence="4 10" id="KW-0677">Repeat</keyword>
<dbReference type="SUPFAM" id="SSF103506">
    <property type="entry name" value="Mitochondrial carrier"/>
    <property type="match status" value="1"/>
</dbReference>
<sequence>MSSVSHHLLSGAVSGFASSICLQPFDLLKTRMQQEEHNILRARNTTIFGVAREIIHTQGPLGLWRGTNATIIRNVPGVALYFTGLTKIRTLMASSPHFSVAQRKQTNSSSVLPKLSSQGNLIAGALARSTVGFILNPFTILKARYESNLHSYSSLSSAFTSLVRAGPSEMFRGFVPSALRDAPYAGLFVVFYESIKQESARYIPQDSAIASTGLHSFAAASAGAIATMVTHPFDVVKTKMQVRTEKKYHSLLQTVASILRQRGPLGFFDGATLRMTRKVLSSAIGWAVYEGMLIFMRTPQAQD</sequence>
<keyword evidence="13" id="KW-1185">Reference proteome</keyword>
<dbReference type="HAMAP" id="MF_03064">
    <property type="entry name" value="SLC25A38"/>
    <property type="match status" value="1"/>
</dbReference>
<keyword evidence="3 10" id="KW-0812">Transmembrane</keyword>
<comment type="subcellular location">
    <subcellularLocation>
        <location evidence="10">Mitochondrion inner membrane</location>
        <topology evidence="10">Multi-pass membrane protein</topology>
    </subcellularLocation>
    <subcellularLocation>
        <location evidence="1">Mitochondrion membrane</location>
        <topology evidence="1">Multi-pass membrane protein</topology>
    </subcellularLocation>
</comment>
<feature type="repeat" description="Solcar" evidence="11">
    <location>
        <begin position="2"/>
        <end position="91"/>
    </location>
</feature>
<evidence type="ECO:0000256" key="8">
    <source>
        <dbReference type="ARBA" id="ARBA00023136"/>
    </source>
</evidence>
<reference evidence="13" key="1">
    <citation type="submission" date="2024-04" db="EMBL/GenBank/DDBJ databases">
        <authorList>
            <person name="Shaw F."/>
            <person name="Minotto A."/>
        </authorList>
    </citation>
    <scope>NUCLEOTIDE SEQUENCE [LARGE SCALE GENOMIC DNA]</scope>
</reference>
<evidence type="ECO:0000256" key="7">
    <source>
        <dbReference type="ARBA" id="ARBA00023128"/>
    </source>
</evidence>
<feature type="repeat" description="Solcar" evidence="11">
    <location>
        <begin position="210"/>
        <end position="295"/>
    </location>
</feature>
<organism evidence="12 13">
    <name type="scientific">Somion occarium</name>
    <dbReference type="NCBI Taxonomy" id="3059160"/>
    <lineage>
        <taxon>Eukaryota</taxon>
        <taxon>Fungi</taxon>
        <taxon>Dikarya</taxon>
        <taxon>Basidiomycota</taxon>
        <taxon>Agaricomycotina</taxon>
        <taxon>Agaricomycetes</taxon>
        <taxon>Polyporales</taxon>
        <taxon>Cerrenaceae</taxon>
        <taxon>Somion</taxon>
    </lineage>
</organism>
<evidence type="ECO:0000256" key="2">
    <source>
        <dbReference type="ARBA" id="ARBA00022448"/>
    </source>
</evidence>
<evidence type="ECO:0000313" key="13">
    <source>
        <dbReference type="Proteomes" id="UP001497453"/>
    </source>
</evidence>
<dbReference type="Gene3D" id="1.50.40.10">
    <property type="entry name" value="Mitochondrial carrier domain"/>
    <property type="match status" value="1"/>
</dbReference>
<dbReference type="PROSITE" id="PS50920">
    <property type="entry name" value="SOLCAR"/>
    <property type="match status" value="3"/>
</dbReference>
<comment type="similarity">
    <text evidence="10">Belongs to the mitochondrial carrier (TC 2.A.29) family. SLC25A38 subfamily.</text>
</comment>
<keyword evidence="2 10" id="KW-0813">Transport</keyword>
<keyword evidence="8 10" id="KW-0472">Membrane</keyword>
<evidence type="ECO:0000256" key="4">
    <source>
        <dbReference type="ARBA" id="ARBA00022737"/>
    </source>
</evidence>
<feature type="repeat" description="Solcar" evidence="11">
    <location>
        <begin position="115"/>
        <end position="198"/>
    </location>
</feature>
<dbReference type="PRINTS" id="PR00926">
    <property type="entry name" value="MITOCARRIER"/>
</dbReference>
<dbReference type="InterPro" id="IPR018108">
    <property type="entry name" value="MCP_transmembrane"/>
</dbReference>
<evidence type="ECO:0000256" key="5">
    <source>
        <dbReference type="ARBA" id="ARBA00022792"/>
    </source>
</evidence>
<gene>
    <name evidence="12" type="ORF">GFSPODELE1_LOCUS3101</name>
</gene>
<proteinExistence type="inferred from homology"/>
<evidence type="ECO:0000256" key="11">
    <source>
        <dbReference type="PROSITE-ProRule" id="PRU00282"/>
    </source>
</evidence>
<evidence type="ECO:0000256" key="9">
    <source>
        <dbReference type="ARBA" id="ARBA00034060"/>
    </source>
</evidence>
<keyword evidence="5 10" id="KW-0999">Mitochondrion inner membrane</keyword>
<evidence type="ECO:0000256" key="10">
    <source>
        <dbReference type="HAMAP-Rule" id="MF_03064"/>
    </source>
</evidence>
<evidence type="ECO:0000256" key="1">
    <source>
        <dbReference type="ARBA" id="ARBA00004225"/>
    </source>
</evidence>
<evidence type="ECO:0000256" key="3">
    <source>
        <dbReference type="ARBA" id="ARBA00022692"/>
    </source>
</evidence>
<dbReference type="PANTHER" id="PTHR46181">
    <property type="entry name" value="MITOCHONDRIAL GLYCINE TRANSPORTER"/>
    <property type="match status" value="1"/>
</dbReference>
<evidence type="ECO:0000256" key="6">
    <source>
        <dbReference type="ARBA" id="ARBA00022989"/>
    </source>
</evidence>
<keyword evidence="7 10" id="KW-0496">Mitochondrion</keyword>
<evidence type="ECO:0000313" key="12">
    <source>
        <dbReference type="EMBL" id="CAL1700319.1"/>
    </source>
</evidence>
<name>A0ABP1D0B3_9APHY</name>
<protein>
    <recommendedName>
        <fullName evidence="10">Mitochondrial glycine transporter</fullName>
    </recommendedName>
    <alternativeName>
        <fullName evidence="10">Solute carrier family 25 member 38 homolog</fullName>
    </alternativeName>
</protein>
<dbReference type="InterPro" id="IPR023395">
    <property type="entry name" value="MCP_dom_sf"/>
</dbReference>
<dbReference type="EMBL" id="OZ037945">
    <property type="protein sequence ID" value="CAL1700319.1"/>
    <property type="molecule type" value="Genomic_DNA"/>
</dbReference>
<keyword evidence="6 10" id="KW-1133">Transmembrane helix</keyword>